<evidence type="ECO:0000256" key="1">
    <source>
        <dbReference type="SAM" id="MobiDB-lite"/>
    </source>
</evidence>
<proteinExistence type="predicted"/>
<name>K2N3I5_TRYCR</name>
<feature type="non-terminal residue" evidence="2">
    <location>
        <position position="242"/>
    </location>
</feature>
<dbReference type="Proteomes" id="UP000007350">
    <property type="component" value="Unassembled WGS sequence"/>
</dbReference>
<organism evidence="2 3">
    <name type="scientific">Trypanosoma cruzi marinkellei</name>
    <dbReference type="NCBI Taxonomy" id="85056"/>
    <lineage>
        <taxon>Eukaryota</taxon>
        <taxon>Discoba</taxon>
        <taxon>Euglenozoa</taxon>
        <taxon>Kinetoplastea</taxon>
        <taxon>Metakinetoplastina</taxon>
        <taxon>Trypanosomatida</taxon>
        <taxon>Trypanosomatidae</taxon>
        <taxon>Trypanosoma</taxon>
        <taxon>Schizotrypanum</taxon>
    </lineage>
</organism>
<evidence type="ECO:0000313" key="3">
    <source>
        <dbReference type="Proteomes" id="UP000007350"/>
    </source>
</evidence>
<dbReference type="EMBL" id="AHKC01009011">
    <property type="protein sequence ID" value="EKF34050.1"/>
    <property type="molecule type" value="Genomic_DNA"/>
</dbReference>
<protein>
    <submittedName>
        <fullName evidence="2">Uncharacterized protein</fullName>
    </submittedName>
</protein>
<gene>
    <name evidence="2" type="ORF">MOQ_002394</name>
</gene>
<dbReference type="OrthoDB" id="10579302at2759"/>
<accession>K2N3I5</accession>
<sequence length="242" mass="26330">MGNHNLHGAFTHAHKKAPRHSSKEVKQIGTCKPLKKKGAWCLDIGNQHKRSTEPTEHFPSIKCTDKQKVYIEKGISIEMGFSLLHPLLSAGHAGSNRSRLAAQRSPCRPQHSGATAADRDSSSSVVAVDQRRGVRHVCLTIPSPHRRFSIAPRRVHDALRGISGIRALGSRGCGTATDTVAGGLISCRLSHNRRHTIGGDIVVARNIALLRRLPRRSRGVVGRDHLVAGRSIWGVFLSYGKG</sequence>
<dbReference type="AlphaFoldDB" id="K2N3I5"/>
<evidence type="ECO:0000313" key="2">
    <source>
        <dbReference type="EMBL" id="EKF34050.1"/>
    </source>
</evidence>
<comment type="caution">
    <text evidence="2">The sequence shown here is derived from an EMBL/GenBank/DDBJ whole genome shotgun (WGS) entry which is preliminary data.</text>
</comment>
<feature type="region of interest" description="Disordered" evidence="1">
    <location>
        <begin position="1"/>
        <end position="27"/>
    </location>
</feature>
<feature type="region of interest" description="Disordered" evidence="1">
    <location>
        <begin position="95"/>
        <end position="125"/>
    </location>
</feature>
<reference evidence="2 3" key="1">
    <citation type="journal article" date="2012" name="BMC Genomics">
        <title>Comparative genomic analysis of human infective Trypanosoma cruzi lineages with the bat-restricted subspecies T. cruzi marinkellei.</title>
        <authorList>
            <person name="Franzen O."/>
            <person name="Talavera-Lopez C."/>
            <person name="Ochaya S."/>
            <person name="Butler C.E."/>
            <person name="Messenger L.A."/>
            <person name="Lewis M.D."/>
            <person name="Llewellyn M.S."/>
            <person name="Marinkelle C.J."/>
            <person name="Tyler K.M."/>
            <person name="Miles M.A."/>
            <person name="Andersson B."/>
        </authorList>
    </citation>
    <scope>NUCLEOTIDE SEQUENCE [LARGE SCALE GENOMIC DNA]</scope>
    <source>
        <strain evidence="2 3">B7</strain>
    </source>
</reference>
<keyword evidence="3" id="KW-1185">Reference proteome</keyword>